<dbReference type="PIRSF" id="PIRSF000194">
    <property type="entry name" value="DHFR"/>
    <property type="match status" value="1"/>
</dbReference>
<evidence type="ECO:0000256" key="3">
    <source>
        <dbReference type="ARBA" id="ARBA00012856"/>
    </source>
</evidence>
<dbReference type="GO" id="GO:0046655">
    <property type="term" value="P:folic acid metabolic process"/>
    <property type="evidence" value="ECO:0007669"/>
    <property type="project" value="TreeGrafter"/>
</dbReference>
<dbReference type="EC" id="1.5.1.3" evidence="3 8"/>
<dbReference type="GO" id="GO:0004146">
    <property type="term" value="F:dihydrofolate reductase activity"/>
    <property type="evidence" value="ECO:0007669"/>
    <property type="project" value="UniProtKB-EC"/>
</dbReference>
<protein>
    <recommendedName>
        <fullName evidence="3 8">Dihydrofolate reductase</fullName>
        <ecNumber evidence="3 8">1.5.1.3</ecNumber>
    </recommendedName>
</protein>
<dbReference type="GO" id="GO:0005829">
    <property type="term" value="C:cytosol"/>
    <property type="evidence" value="ECO:0007669"/>
    <property type="project" value="TreeGrafter"/>
</dbReference>
<dbReference type="Gene3D" id="3.40.430.10">
    <property type="entry name" value="Dihydrofolate Reductase, subunit A"/>
    <property type="match status" value="1"/>
</dbReference>
<comment type="pathway">
    <text evidence="1 8">Cofactor biosynthesis; tetrahydrofolate biosynthesis; 5,6,7,8-tetrahydrofolate from 7,8-dihydrofolate: step 1/1.</text>
</comment>
<dbReference type="RefSeq" id="WP_188763998.1">
    <property type="nucleotide sequence ID" value="NZ_BMKK01000001.1"/>
</dbReference>
<keyword evidence="6 8" id="KW-0560">Oxidoreductase</keyword>
<dbReference type="InterPro" id="IPR012259">
    <property type="entry name" value="DHFR"/>
</dbReference>
<evidence type="ECO:0000313" key="11">
    <source>
        <dbReference type="Proteomes" id="UP000609064"/>
    </source>
</evidence>
<dbReference type="SUPFAM" id="SSF53597">
    <property type="entry name" value="Dihydrofolate reductase-like"/>
    <property type="match status" value="1"/>
</dbReference>
<comment type="catalytic activity">
    <reaction evidence="8">
        <text>(6S)-5,6,7,8-tetrahydrofolate + NADP(+) = 7,8-dihydrofolate + NADPH + H(+)</text>
        <dbReference type="Rhea" id="RHEA:15009"/>
        <dbReference type="ChEBI" id="CHEBI:15378"/>
        <dbReference type="ChEBI" id="CHEBI:57451"/>
        <dbReference type="ChEBI" id="CHEBI:57453"/>
        <dbReference type="ChEBI" id="CHEBI:57783"/>
        <dbReference type="ChEBI" id="CHEBI:58349"/>
        <dbReference type="EC" id="1.5.1.3"/>
    </reaction>
</comment>
<evidence type="ECO:0000256" key="6">
    <source>
        <dbReference type="ARBA" id="ARBA00023002"/>
    </source>
</evidence>
<evidence type="ECO:0000256" key="1">
    <source>
        <dbReference type="ARBA" id="ARBA00004903"/>
    </source>
</evidence>
<comment type="similarity">
    <text evidence="2 8">Belongs to the dihydrofolate reductase family.</text>
</comment>
<comment type="function">
    <text evidence="7 8">Key enzyme in folate metabolism. Catalyzes an essential reaction for de novo glycine and purine synthesis, and for DNA precursor synthesis.</text>
</comment>
<dbReference type="PRINTS" id="PR00070">
    <property type="entry name" value="DHFR"/>
</dbReference>
<accession>A0A916YFL6</accession>
<dbReference type="PANTHER" id="PTHR48069:SF3">
    <property type="entry name" value="DIHYDROFOLATE REDUCTASE"/>
    <property type="match status" value="1"/>
</dbReference>
<dbReference type="GO" id="GO:0050661">
    <property type="term" value="F:NADP binding"/>
    <property type="evidence" value="ECO:0007669"/>
    <property type="project" value="InterPro"/>
</dbReference>
<dbReference type="GO" id="GO:0006730">
    <property type="term" value="P:one-carbon metabolic process"/>
    <property type="evidence" value="ECO:0007669"/>
    <property type="project" value="UniProtKB-KW"/>
</dbReference>
<feature type="domain" description="DHFR" evidence="9">
    <location>
        <begin position="6"/>
        <end position="166"/>
    </location>
</feature>
<dbReference type="Pfam" id="PF00186">
    <property type="entry name" value="DHFR_1"/>
    <property type="match status" value="1"/>
</dbReference>
<dbReference type="InterPro" id="IPR001796">
    <property type="entry name" value="DHFR_dom"/>
</dbReference>
<dbReference type="PANTHER" id="PTHR48069">
    <property type="entry name" value="DIHYDROFOLATE REDUCTASE"/>
    <property type="match status" value="1"/>
</dbReference>
<reference evidence="10" key="1">
    <citation type="journal article" date="2014" name="Int. J. Syst. Evol. Microbiol.">
        <title>Complete genome sequence of Corynebacterium casei LMG S-19264T (=DSM 44701T), isolated from a smear-ripened cheese.</title>
        <authorList>
            <consortium name="US DOE Joint Genome Institute (JGI-PGF)"/>
            <person name="Walter F."/>
            <person name="Albersmeier A."/>
            <person name="Kalinowski J."/>
            <person name="Ruckert C."/>
        </authorList>
    </citation>
    <scope>NUCLEOTIDE SEQUENCE</scope>
    <source>
        <strain evidence="10">CGMCC 1.15958</strain>
    </source>
</reference>
<dbReference type="InterPro" id="IPR024072">
    <property type="entry name" value="DHFR-like_dom_sf"/>
</dbReference>
<keyword evidence="5 8" id="KW-0521">NADP</keyword>
<dbReference type="GO" id="GO:0046452">
    <property type="term" value="P:dihydrofolate metabolic process"/>
    <property type="evidence" value="ECO:0007669"/>
    <property type="project" value="TreeGrafter"/>
</dbReference>
<name>A0A916YFL6_9BACT</name>
<proteinExistence type="inferred from homology"/>
<dbReference type="CDD" id="cd00209">
    <property type="entry name" value="DHFR"/>
    <property type="match status" value="1"/>
</dbReference>
<evidence type="ECO:0000256" key="7">
    <source>
        <dbReference type="ARBA" id="ARBA00025067"/>
    </source>
</evidence>
<keyword evidence="4 8" id="KW-0554">One-carbon metabolism</keyword>
<evidence type="ECO:0000259" key="9">
    <source>
        <dbReference type="PROSITE" id="PS51330"/>
    </source>
</evidence>
<evidence type="ECO:0000256" key="4">
    <source>
        <dbReference type="ARBA" id="ARBA00022563"/>
    </source>
</evidence>
<reference evidence="10" key="2">
    <citation type="submission" date="2020-09" db="EMBL/GenBank/DDBJ databases">
        <authorList>
            <person name="Sun Q."/>
            <person name="Zhou Y."/>
        </authorList>
    </citation>
    <scope>NUCLEOTIDE SEQUENCE</scope>
    <source>
        <strain evidence="10">CGMCC 1.15958</strain>
    </source>
</reference>
<dbReference type="GO" id="GO:0046654">
    <property type="term" value="P:tetrahydrofolate biosynthetic process"/>
    <property type="evidence" value="ECO:0007669"/>
    <property type="project" value="InterPro"/>
</dbReference>
<gene>
    <name evidence="10" type="ORF">GCM10011514_03350</name>
</gene>
<organism evidence="10 11">
    <name type="scientific">Emticicia aquatilis</name>
    <dbReference type="NCBI Taxonomy" id="1537369"/>
    <lineage>
        <taxon>Bacteria</taxon>
        <taxon>Pseudomonadati</taxon>
        <taxon>Bacteroidota</taxon>
        <taxon>Cytophagia</taxon>
        <taxon>Cytophagales</taxon>
        <taxon>Leadbetterellaceae</taxon>
        <taxon>Emticicia</taxon>
    </lineage>
</organism>
<evidence type="ECO:0000256" key="5">
    <source>
        <dbReference type="ARBA" id="ARBA00022857"/>
    </source>
</evidence>
<dbReference type="Proteomes" id="UP000609064">
    <property type="component" value="Unassembled WGS sequence"/>
</dbReference>
<dbReference type="PROSITE" id="PS51330">
    <property type="entry name" value="DHFR_2"/>
    <property type="match status" value="1"/>
</dbReference>
<evidence type="ECO:0000256" key="8">
    <source>
        <dbReference type="PIRNR" id="PIRNR000194"/>
    </source>
</evidence>
<keyword evidence="11" id="KW-1185">Reference proteome</keyword>
<dbReference type="AlphaFoldDB" id="A0A916YFL6"/>
<dbReference type="EMBL" id="BMKK01000001">
    <property type="protein sequence ID" value="GGD42752.1"/>
    <property type="molecule type" value="Genomic_DNA"/>
</dbReference>
<evidence type="ECO:0000256" key="2">
    <source>
        <dbReference type="ARBA" id="ARBA00009539"/>
    </source>
</evidence>
<evidence type="ECO:0000313" key="10">
    <source>
        <dbReference type="EMBL" id="GGD42752.1"/>
    </source>
</evidence>
<sequence>MTKQTTISLIAAMSENRAIGLNNALPWEPIAADWDNLKKVTKGKKMIMGRKSYDNPHRIWSEVGNYVITRQADYVADEGFEVVSSLEEAFEKCKSDDEVFVLGGEEIFRLSIPYADKIYLTLVHETFEGDAFFPEFDESEFTITERKEFSAGQNTPYDISILTYVRK</sequence>
<comment type="caution">
    <text evidence="10">The sequence shown here is derived from an EMBL/GenBank/DDBJ whole genome shotgun (WGS) entry which is preliminary data.</text>
</comment>